<evidence type="ECO:0000313" key="3">
    <source>
        <dbReference type="Proteomes" id="UP000055702"/>
    </source>
</evidence>
<dbReference type="RefSeq" id="WP_059747087.1">
    <property type="nucleotide sequence ID" value="NZ_LRDC01000041.1"/>
</dbReference>
<dbReference type="EMBL" id="LRDC01000041">
    <property type="protein sequence ID" value="KVX00523.1"/>
    <property type="molecule type" value="Genomic_DNA"/>
</dbReference>
<dbReference type="InterPro" id="IPR050266">
    <property type="entry name" value="AB_hydrolase_sf"/>
</dbReference>
<accession>A0A106BXP9</accession>
<dbReference type="Pfam" id="PF12697">
    <property type="entry name" value="Abhydrolase_6"/>
    <property type="match status" value="1"/>
</dbReference>
<dbReference type="SUPFAM" id="SSF53474">
    <property type="entry name" value="alpha/beta-Hydrolases"/>
    <property type="match status" value="1"/>
</dbReference>
<reference evidence="2 3" key="1">
    <citation type="submission" date="2016-01" db="EMBL/GenBank/DDBJ databases">
        <title>Draft genome of the antarctic isolate Shewanella frigidimarina Ag06-30.</title>
        <authorList>
            <person name="Parmeciano Di Noto G."/>
            <person name="Vazquez S."/>
            <person name="Mac Cormack W."/>
            <person name="Iriarte A."/>
            <person name="Quiroga C."/>
        </authorList>
    </citation>
    <scope>NUCLEOTIDE SEQUENCE [LARGE SCALE GENOMIC DNA]</scope>
    <source>
        <strain evidence="2 3">Ag06-30</strain>
    </source>
</reference>
<proteinExistence type="predicted"/>
<evidence type="ECO:0000313" key="2">
    <source>
        <dbReference type="EMBL" id="KVX00523.1"/>
    </source>
</evidence>
<keyword evidence="2" id="KW-0378">Hydrolase</keyword>
<sequence length="261" mass="30033">MTKPLINLVHANGFPAGSYKTFLQEFDNDYRTVAHNQFGHNVLYPIHNNWQHLVTELVEFIKKQDEKVICVGHSFGGVISFIAACQHPELFRGLVMLDPPVVTGAFSHLLSFIKRTPYIDKLSPAGKANTRQNHWPENTNLVDYFSQKTLFRYFDSRCLQDYASSSVVLRNKRLELSFSPAVEADIFRHLPTNLVKYKNKLTVPAKLIYGEKTQIFPIKHFVRFAKLNDIELMTLPNGGHMFPLEQPENTANMVKQIIKDW</sequence>
<dbReference type="InterPro" id="IPR029058">
    <property type="entry name" value="AB_hydrolase_fold"/>
</dbReference>
<comment type="caution">
    <text evidence="2">The sequence shown here is derived from an EMBL/GenBank/DDBJ whole genome shotgun (WGS) entry which is preliminary data.</text>
</comment>
<dbReference type="Gene3D" id="3.40.50.1820">
    <property type="entry name" value="alpha/beta hydrolase"/>
    <property type="match status" value="1"/>
</dbReference>
<dbReference type="AlphaFoldDB" id="A0A106BXP9"/>
<dbReference type="Proteomes" id="UP000055702">
    <property type="component" value="Unassembled WGS sequence"/>
</dbReference>
<protein>
    <submittedName>
        <fullName evidence="2">Alpha/beta hydrolase</fullName>
    </submittedName>
</protein>
<dbReference type="GO" id="GO:0016787">
    <property type="term" value="F:hydrolase activity"/>
    <property type="evidence" value="ECO:0007669"/>
    <property type="project" value="UniProtKB-KW"/>
</dbReference>
<feature type="domain" description="AB hydrolase-1" evidence="1">
    <location>
        <begin position="8"/>
        <end position="251"/>
    </location>
</feature>
<name>A0A106BXP9_SHEFR</name>
<dbReference type="PANTHER" id="PTHR43798">
    <property type="entry name" value="MONOACYLGLYCEROL LIPASE"/>
    <property type="match status" value="1"/>
</dbReference>
<gene>
    <name evidence="2" type="ORF">AWJ07_20335</name>
</gene>
<evidence type="ECO:0000259" key="1">
    <source>
        <dbReference type="Pfam" id="PF12697"/>
    </source>
</evidence>
<dbReference type="InterPro" id="IPR000073">
    <property type="entry name" value="AB_hydrolase_1"/>
</dbReference>
<organism evidence="2">
    <name type="scientific">Shewanella frigidimarina</name>
    <dbReference type="NCBI Taxonomy" id="56812"/>
    <lineage>
        <taxon>Bacteria</taxon>
        <taxon>Pseudomonadati</taxon>
        <taxon>Pseudomonadota</taxon>
        <taxon>Gammaproteobacteria</taxon>
        <taxon>Alteromonadales</taxon>
        <taxon>Shewanellaceae</taxon>
        <taxon>Shewanella</taxon>
    </lineage>
</organism>